<dbReference type="UniPathway" id="UPA00136">
    <property type="reaction ID" value="UER00202"/>
</dbReference>
<dbReference type="InterPro" id="IPR015421">
    <property type="entry name" value="PyrdxlP-dep_Trfase_major"/>
</dbReference>
<comment type="cofactor">
    <cofactor evidence="1 8">
        <name>pyridoxal 5'-phosphate</name>
        <dbReference type="ChEBI" id="CHEBI:597326"/>
    </cofactor>
</comment>
<dbReference type="InterPro" id="IPR015422">
    <property type="entry name" value="PyrdxlP-dep_Trfase_small"/>
</dbReference>
<dbReference type="Gene3D" id="3.90.1150.10">
    <property type="entry name" value="Aspartate Aminotransferase, domain 1"/>
    <property type="match status" value="1"/>
</dbReference>
<dbReference type="GO" id="GO:0004123">
    <property type="term" value="F:cystathionine gamma-lyase activity"/>
    <property type="evidence" value="ECO:0007669"/>
    <property type="project" value="TreeGrafter"/>
</dbReference>
<protein>
    <recommendedName>
        <fullName evidence="4">cystathionine gamma-lyase</fullName>
        <ecNumber evidence="4">4.4.1.1</ecNumber>
    </recommendedName>
    <alternativeName>
        <fullName evidence="7">Gamma-cystathionase</fullName>
    </alternativeName>
</protein>
<evidence type="ECO:0000313" key="9">
    <source>
        <dbReference type="EnsemblMetazoa" id="MESCA006534-PA"/>
    </source>
</evidence>
<dbReference type="Gene3D" id="3.40.640.10">
    <property type="entry name" value="Type I PLP-dependent aspartate aminotransferase-like (Major domain)"/>
    <property type="match status" value="1"/>
</dbReference>
<dbReference type="SUPFAM" id="SSF53383">
    <property type="entry name" value="PLP-dependent transferases"/>
    <property type="match status" value="1"/>
</dbReference>
<dbReference type="InterPro" id="IPR000277">
    <property type="entry name" value="Cys/Met-Metab_PyrdxlP-dep_enz"/>
</dbReference>
<dbReference type="GO" id="GO:0019346">
    <property type="term" value="P:transsulfuration"/>
    <property type="evidence" value="ECO:0007669"/>
    <property type="project" value="InterPro"/>
</dbReference>
<accession>T1GS84</accession>
<evidence type="ECO:0000313" key="10">
    <source>
        <dbReference type="Proteomes" id="UP000015102"/>
    </source>
</evidence>
<dbReference type="InterPro" id="IPR015424">
    <property type="entry name" value="PyrdxlP-dep_Trfase"/>
</dbReference>
<evidence type="ECO:0000256" key="3">
    <source>
        <dbReference type="ARBA" id="ARBA00009077"/>
    </source>
</evidence>
<dbReference type="EnsemblMetazoa" id="MESCA006534-RA">
    <property type="protein sequence ID" value="MESCA006534-PA"/>
    <property type="gene ID" value="MESCA006534"/>
</dbReference>
<sequence>MSMNQSTQAYQNRRACIKARKKWTIAISFFNCAYSKSSSLKMQSSKQQQQQQRQQIQNLGLATRAIHAGQRPEENNFQAIVTPIVTSVTFKQNEPGAQRGPLNSLRSNPTRESLEDVLSSLENCKYAVTTASGRCAIQAVVQLLKNGDQMIVGQDQFVGNDKKCREIINRQGIQVEAVDLNILRSWKELSSKIRDLNCLISMFQLILIETPAGPQLRLTDIEQVVKIARKKQKGDGAGQRILVAVDNTTQTPVTQRPLDLGADISITSLTRYMNGHNDVIMGSITTNDDEIEKRLRELQETTGIIPSPFDCNLVERGLKTLTIRLEQIERSTLKIAKQLEQNQQVEKVLCPGLNSHPQNELQKRQCRGTTGLLSLIVKGNGDIAKRVLKNLKLIQLGEFSGGCESSACIPALSTLANWTQEERNNAGAQDNLIQISIGLEDTNDLLQDLEQALKGGRN</sequence>
<dbReference type="HOGENOM" id="CLU_018986_2_3_1"/>
<evidence type="ECO:0000256" key="5">
    <source>
        <dbReference type="ARBA" id="ARBA00022898"/>
    </source>
</evidence>
<keyword evidence="10" id="KW-1185">Reference proteome</keyword>
<evidence type="ECO:0000256" key="6">
    <source>
        <dbReference type="ARBA" id="ARBA00023192"/>
    </source>
</evidence>
<dbReference type="GO" id="GO:0005737">
    <property type="term" value="C:cytoplasm"/>
    <property type="evidence" value="ECO:0007669"/>
    <property type="project" value="TreeGrafter"/>
</dbReference>
<comment type="similarity">
    <text evidence="3 8">Belongs to the trans-sulfuration enzymes family.</text>
</comment>
<dbReference type="FunFam" id="3.40.640.10:FF:000046">
    <property type="entry name" value="Cystathionine gamma-lyase"/>
    <property type="match status" value="1"/>
</dbReference>
<keyword evidence="5 8" id="KW-0663">Pyridoxal phosphate</keyword>
<comment type="pathway">
    <text evidence="2">Amino-acid biosynthesis; L-cysteine biosynthesis; L-cysteine from L-homocysteine and L-serine: step 2/2.</text>
</comment>
<dbReference type="EC" id="4.4.1.1" evidence="4"/>
<keyword evidence="6" id="KW-0028">Amino-acid biosynthesis</keyword>
<evidence type="ECO:0000256" key="8">
    <source>
        <dbReference type="RuleBase" id="RU362118"/>
    </source>
</evidence>
<evidence type="ECO:0000256" key="4">
    <source>
        <dbReference type="ARBA" id="ARBA00012085"/>
    </source>
</evidence>
<organism evidence="9 10">
    <name type="scientific">Megaselia scalaris</name>
    <name type="common">Humpbacked fly</name>
    <name type="synonym">Phora scalaris</name>
    <dbReference type="NCBI Taxonomy" id="36166"/>
    <lineage>
        <taxon>Eukaryota</taxon>
        <taxon>Metazoa</taxon>
        <taxon>Ecdysozoa</taxon>
        <taxon>Arthropoda</taxon>
        <taxon>Hexapoda</taxon>
        <taxon>Insecta</taxon>
        <taxon>Pterygota</taxon>
        <taxon>Neoptera</taxon>
        <taxon>Endopterygota</taxon>
        <taxon>Diptera</taxon>
        <taxon>Brachycera</taxon>
        <taxon>Muscomorpha</taxon>
        <taxon>Platypezoidea</taxon>
        <taxon>Phoridae</taxon>
        <taxon>Megaseliini</taxon>
        <taxon>Megaselia</taxon>
    </lineage>
</organism>
<dbReference type="AlphaFoldDB" id="T1GS84"/>
<evidence type="ECO:0000256" key="1">
    <source>
        <dbReference type="ARBA" id="ARBA00001933"/>
    </source>
</evidence>
<dbReference type="GO" id="GO:0019343">
    <property type="term" value="P:cysteine biosynthetic process via cystathionine"/>
    <property type="evidence" value="ECO:0007669"/>
    <property type="project" value="TreeGrafter"/>
</dbReference>
<reference evidence="10" key="1">
    <citation type="submission" date="2013-02" db="EMBL/GenBank/DDBJ databases">
        <authorList>
            <person name="Hughes D."/>
        </authorList>
    </citation>
    <scope>NUCLEOTIDE SEQUENCE</scope>
    <source>
        <strain>Durham</strain>
        <strain evidence="10">NC isolate 2 -- Noor lab</strain>
    </source>
</reference>
<dbReference type="PIRSF" id="PIRSF001434">
    <property type="entry name" value="CGS"/>
    <property type="match status" value="1"/>
</dbReference>
<dbReference type="Pfam" id="PF01053">
    <property type="entry name" value="Cys_Met_Meta_PP"/>
    <property type="match status" value="1"/>
</dbReference>
<keyword evidence="6" id="KW-0198">Cysteine biosynthesis</keyword>
<dbReference type="GO" id="GO:0030170">
    <property type="term" value="F:pyridoxal phosphate binding"/>
    <property type="evidence" value="ECO:0007669"/>
    <property type="project" value="InterPro"/>
</dbReference>
<evidence type="ECO:0000256" key="7">
    <source>
        <dbReference type="ARBA" id="ARBA00029853"/>
    </source>
</evidence>
<name>T1GS84_MEGSC</name>
<dbReference type="PANTHER" id="PTHR11808:SF15">
    <property type="entry name" value="CYSTATHIONINE GAMMA-LYASE"/>
    <property type="match status" value="1"/>
</dbReference>
<reference evidence="9" key="2">
    <citation type="submission" date="2015-06" db="UniProtKB">
        <authorList>
            <consortium name="EnsemblMetazoa"/>
        </authorList>
    </citation>
    <scope>IDENTIFICATION</scope>
</reference>
<dbReference type="PANTHER" id="PTHR11808">
    <property type="entry name" value="TRANS-SULFURATION ENZYME FAMILY MEMBER"/>
    <property type="match status" value="1"/>
</dbReference>
<dbReference type="Proteomes" id="UP000015102">
    <property type="component" value="Unassembled WGS sequence"/>
</dbReference>
<proteinExistence type="inferred from homology"/>
<evidence type="ECO:0000256" key="2">
    <source>
        <dbReference type="ARBA" id="ARBA00005038"/>
    </source>
</evidence>
<dbReference type="EMBL" id="CAQQ02199625">
    <property type="status" value="NOT_ANNOTATED_CDS"/>
    <property type="molecule type" value="Genomic_DNA"/>
</dbReference>
<dbReference type="STRING" id="36166.T1GS84"/>